<gene>
    <name evidence="1" type="ORF">B0I35DRAFT_479580</name>
</gene>
<protein>
    <submittedName>
        <fullName evidence="1">Uncharacterized protein</fullName>
    </submittedName>
</protein>
<proteinExistence type="predicted"/>
<organism evidence="1 2">
    <name type="scientific">Stachybotrys elegans</name>
    <dbReference type="NCBI Taxonomy" id="80388"/>
    <lineage>
        <taxon>Eukaryota</taxon>
        <taxon>Fungi</taxon>
        <taxon>Dikarya</taxon>
        <taxon>Ascomycota</taxon>
        <taxon>Pezizomycotina</taxon>
        <taxon>Sordariomycetes</taxon>
        <taxon>Hypocreomycetidae</taxon>
        <taxon>Hypocreales</taxon>
        <taxon>Stachybotryaceae</taxon>
        <taxon>Stachybotrys</taxon>
    </lineage>
</organism>
<dbReference type="OrthoDB" id="4342612at2759"/>
<name>A0A8K0SKF2_9HYPO</name>
<reference evidence="1" key="1">
    <citation type="journal article" date="2021" name="Nat. Commun.">
        <title>Genetic determinants of endophytism in the Arabidopsis root mycobiome.</title>
        <authorList>
            <person name="Mesny F."/>
            <person name="Miyauchi S."/>
            <person name="Thiergart T."/>
            <person name="Pickel B."/>
            <person name="Atanasova L."/>
            <person name="Karlsson M."/>
            <person name="Huettel B."/>
            <person name="Barry K.W."/>
            <person name="Haridas S."/>
            <person name="Chen C."/>
            <person name="Bauer D."/>
            <person name="Andreopoulos W."/>
            <person name="Pangilinan J."/>
            <person name="LaButti K."/>
            <person name="Riley R."/>
            <person name="Lipzen A."/>
            <person name="Clum A."/>
            <person name="Drula E."/>
            <person name="Henrissat B."/>
            <person name="Kohler A."/>
            <person name="Grigoriev I.V."/>
            <person name="Martin F.M."/>
            <person name="Hacquard S."/>
        </authorList>
    </citation>
    <scope>NUCLEOTIDE SEQUENCE</scope>
    <source>
        <strain evidence="1">MPI-CAGE-CH-0235</strain>
    </source>
</reference>
<comment type="caution">
    <text evidence="1">The sequence shown here is derived from an EMBL/GenBank/DDBJ whole genome shotgun (WGS) entry which is preliminary data.</text>
</comment>
<dbReference type="Pfam" id="PF20174">
    <property type="entry name" value="DUF6540"/>
    <property type="match status" value="1"/>
</dbReference>
<dbReference type="Proteomes" id="UP000813444">
    <property type="component" value="Unassembled WGS sequence"/>
</dbReference>
<sequence length="193" mass="21593">MSELTFPVVGRTVRNRREYADCSDGSQWTRRLDAAGNPAGEWTPVEKPVADAPEPDPPLQLSIIAEHQAPGEPKHWSLFCHRPDATGRGQGQVWQVTGDAEFMVYEHAAGIDKMSLDTFAWHQLVNADMTGAQRKTVEDIVHAEPPPSAVNRAAVTENCQGWVIRVLRRLVEEGIAQESIIPMLQRYMDDIRK</sequence>
<dbReference type="EMBL" id="JAGPNK010000008">
    <property type="protein sequence ID" value="KAH7316762.1"/>
    <property type="molecule type" value="Genomic_DNA"/>
</dbReference>
<dbReference type="InterPro" id="IPR046670">
    <property type="entry name" value="DUF6540"/>
</dbReference>
<accession>A0A8K0SKF2</accession>
<keyword evidence="2" id="KW-1185">Reference proteome</keyword>
<dbReference type="AlphaFoldDB" id="A0A8K0SKF2"/>
<evidence type="ECO:0000313" key="2">
    <source>
        <dbReference type="Proteomes" id="UP000813444"/>
    </source>
</evidence>
<evidence type="ECO:0000313" key="1">
    <source>
        <dbReference type="EMBL" id="KAH7316762.1"/>
    </source>
</evidence>